<evidence type="ECO:0000313" key="3">
    <source>
        <dbReference type="Proteomes" id="UP000809337"/>
    </source>
</evidence>
<feature type="domain" description="DUF488" evidence="1">
    <location>
        <begin position="16"/>
        <end position="111"/>
    </location>
</feature>
<reference evidence="2" key="1">
    <citation type="submission" date="2021-01" db="EMBL/GenBank/DDBJ databases">
        <title>Diatom-associated Roseobacters Show Island Model of Population Structure.</title>
        <authorList>
            <person name="Qu L."/>
            <person name="Feng X."/>
            <person name="Chen Y."/>
            <person name="Li L."/>
            <person name="Wang X."/>
            <person name="Hu Z."/>
            <person name="Wang H."/>
            <person name="Luo H."/>
        </authorList>
    </citation>
    <scope>NUCLEOTIDE SEQUENCE</scope>
    <source>
        <strain evidence="2">SM26-45</strain>
    </source>
</reference>
<gene>
    <name evidence="2" type="ORF">JQX14_17710</name>
</gene>
<dbReference type="InterPro" id="IPR054495">
    <property type="entry name" value="DUF488-N3a"/>
</dbReference>
<name>A0A9Q2RWA3_9RHOB</name>
<evidence type="ECO:0000259" key="1">
    <source>
        <dbReference type="Pfam" id="PF22751"/>
    </source>
</evidence>
<organism evidence="2 3">
    <name type="scientific">Pseudosulfitobacter pseudonitzschiae</name>
    <dbReference type="NCBI Taxonomy" id="1402135"/>
    <lineage>
        <taxon>Bacteria</taxon>
        <taxon>Pseudomonadati</taxon>
        <taxon>Pseudomonadota</taxon>
        <taxon>Alphaproteobacteria</taxon>
        <taxon>Rhodobacterales</taxon>
        <taxon>Roseobacteraceae</taxon>
        <taxon>Pseudosulfitobacter</taxon>
    </lineage>
</organism>
<dbReference type="Pfam" id="PF22751">
    <property type="entry name" value="DUF488-N3a"/>
    <property type="match status" value="1"/>
</dbReference>
<evidence type="ECO:0000313" key="2">
    <source>
        <dbReference type="EMBL" id="MBM2356396.1"/>
    </source>
</evidence>
<dbReference type="AlphaFoldDB" id="A0A9Q2RWA3"/>
<proteinExistence type="predicted"/>
<accession>A0A9Q2RWA3</accession>
<dbReference type="RefSeq" id="WP_231035288.1">
    <property type="nucleotide sequence ID" value="NZ_JAJNGX010000015.1"/>
</dbReference>
<dbReference type="EMBL" id="JAFBWN010000015">
    <property type="protein sequence ID" value="MBM2356396.1"/>
    <property type="molecule type" value="Genomic_DNA"/>
</dbReference>
<sequence>MEIFTSSWREYTGPGRVGICQGRPRGAPAGYRFYKPLAPSWDIIKNTKGIDDYRPRYFAEVLDQLDPHQVLEDIKLLANGHPPVLLCFEVTPLTQTNFCHRTMAGEWLAEKTGVTVTEWAEAKQPELAV</sequence>
<dbReference type="Proteomes" id="UP000809337">
    <property type="component" value="Unassembled WGS sequence"/>
</dbReference>
<protein>
    <recommendedName>
        <fullName evidence="1">DUF488 domain-containing protein</fullName>
    </recommendedName>
</protein>
<comment type="caution">
    <text evidence="2">The sequence shown here is derived from an EMBL/GenBank/DDBJ whole genome shotgun (WGS) entry which is preliminary data.</text>
</comment>